<dbReference type="InterPro" id="IPR036691">
    <property type="entry name" value="Endo/exonu/phosph_ase_sf"/>
</dbReference>
<dbReference type="Gene3D" id="3.60.10.10">
    <property type="entry name" value="Endonuclease/exonuclease/phosphatase"/>
    <property type="match status" value="1"/>
</dbReference>
<dbReference type="InterPro" id="IPR011989">
    <property type="entry name" value="ARM-like"/>
</dbReference>
<feature type="region of interest" description="Disordered" evidence="2">
    <location>
        <begin position="862"/>
        <end position="884"/>
    </location>
</feature>
<dbReference type="SUPFAM" id="SSF56219">
    <property type="entry name" value="DNase I-like"/>
    <property type="match status" value="1"/>
</dbReference>
<dbReference type="InterPro" id="IPR005135">
    <property type="entry name" value="Endo/exonuclease/phosphatase"/>
</dbReference>
<feature type="coiled-coil region" evidence="1">
    <location>
        <begin position="1312"/>
        <end position="1353"/>
    </location>
</feature>
<dbReference type="Gene3D" id="1.25.10.10">
    <property type="entry name" value="Leucine-rich Repeat Variant"/>
    <property type="match status" value="1"/>
</dbReference>
<feature type="compositionally biased region" description="Low complexity" evidence="2">
    <location>
        <begin position="1144"/>
        <end position="1167"/>
    </location>
</feature>
<gene>
    <name evidence="4" type="ORF">PCOR1329_LOCUS7309</name>
</gene>
<evidence type="ECO:0000313" key="5">
    <source>
        <dbReference type="Proteomes" id="UP001189429"/>
    </source>
</evidence>
<dbReference type="SUPFAM" id="SSF48371">
    <property type="entry name" value="ARM repeat"/>
    <property type="match status" value="1"/>
</dbReference>
<protein>
    <recommendedName>
        <fullName evidence="3">Endonuclease/exonuclease/phosphatase domain-containing protein</fullName>
    </recommendedName>
</protein>
<feature type="region of interest" description="Disordered" evidence="2">
    <location>
        <begin position="2043"/>
        <end position="2073"/>
    </location>
</feature>
<evidence type="ECO:0000256" key="2">
    <source>
        <dbReference type="SAM" id="MobiDB-lite"/>
    </source>
</evidence>
<organism evidence="4 5">
    <name type="scientific">Prorocentrum cordatum</name>
    <dbReference type="NCBI Taxonomy" id="2364126"/>
    <lineage>
        <taxon>Eukaryota</taxon>
        <taxon>Sar</taxon>
        <taxon>Alveolata</taxon>
        <taxon>Dinophyceae</taxon>
        <taxon>Prorocentrales</taxon>
        <taxon>Prorocentraceae</taxon>
        <taxon>Prorocentrum</taxon>
    </lineage>
</organism>
<dbReference type="PANTHER" id="PTHR16199">
    <property type="entry name" value="CONDENSIN-2 COMPLEX SUBUNIT G2"/>
    <property type="match status" value="1"/>
</dbReference>
<proteinExistence type="predicted"/>
<accession>A0ABN9Q6B2</accession>
<name>A0ABN9Q6B2_9DINO</name>
<evidence type="ECO:0000313" key="4">
    <source>
        <dbReference type="EMBL" id="CAK0798600.1"/>
    </source>
</evidence>
<evidence type="ECO:0000256" key="1">
    <source>
        <dbReference type="SAM" id="Coils"/>
    </source>
</evidence>
<reference evidence="4" key="1">
    <citation type="submission" date="2023-10" db="EMBL/GenBank/DDBJ databases">
        <authorList>
            <person name="Chen Y."/>
            <person name="Shah S."/>
            <person name="Dougan E. K."/>
            <person name="Thang M."/>
            <person name="Chan C."/>
        </authorList>
    </citation>
    <scope>NUCLEOTIDE SEQUENCE [LARGE SCALE GENOMIC DNA]</scope>
</reference>
<keyword evidence="5" id="KW-1185">Reference proteome</keyword>
<comment type="caution">
    <text evidence="4">The sequence shown here is derived from an EMBL/GenBank/DDBJ whole genome shotgun (WGS) entry which is preliminary data.</text>
</comment>
<feature type="region of interest" description="Disordered" evidence="2">
    <location>
        <begin position="1139"/>
        <end position="1237"/>
    </location>
</feature>
<dbReference type="Proteomes" id="UP001189429">
    <property type="component" value="Unassembled WGS sequence"/>
</dbReference>
<dbReference type="EMBL" id="CAUYUJ010001980">
    <property type="protein sequence ID" value="CAK0798600.1"/>
    <property type="molecule type" value="Genomic_DNA"/>
</dbReference>
<feature type="domain" description="Endonuclease/exonuclease/phosphatase" evidence="3">
    <location>
        <begin position="1569"/>
        <end position="1828"/>
    </location>
</feature>
<dbReference type="PANTHER" id="PTHR16199:SF4">
    <property type="entry name" value="CONDENSIN-2 COMPLEX SUBUNIT G2"/>
    <property type="match status" value="1"/>
</dbReference>
<dbReference type="Pfam" id="PF12422">
    <property type="entry name" value="Condensin2nSMC"/>
    <property type="match status" value="1"/>
</dbReference>
<evidence type="ECO:0000259" key="3">
    <source>
        <dbReference type="Pfam" id="PF03372"/>
    </source>
</evidence>
<keyword evidence="1" id="KW-0175">Coiled coil</keyword>
<feature type="compositionally biased region" description="Low complexity" evidence="2">
    <location>
        <begin position="1176"/>
        <end position="1185"/>
    </location>
</feature>
<dbReference type="InterPro" id="IPR024741">
    <property type="entry name" value="Condensin2_G2"/>
</dbReference>
<dbReference type="Pfam" id="PF03372">
    <property type="entry name" value="Exo_endo_phos"/>
    <property type="match status" value="1"/>
</dbReference>
<dbReference type="InterPro" id="IPR016024">
    <property type="entry name" value="ARM-type_fold"/>
</dbReference>
<sequence length="2095" mass="226217">MAEGGRSRAGALVPREPALPAALDFEDLGALLDLAAPQPGEQPADAGGAPALEELLAALTPDAHEAFWRRVLSLAGDRLQQPALFVAGGAPAAEDRRTVEAVAALLCAFAEVALDPARCLALPPSFAQAASLCQELLLTIPDAGTQSLIASALERICAGRFDNCEDYYGGVLMFLITKCLTTRMTGADVSRLHKVRGLLGELDWEHESIESLKLQLLRCAASPSFMRTVHGPDLVSFFYTVHPSFTQEVHATVKNQVLYTRQVALKAYAVGLFKAWKHSTGGARVQVELCVQDWVVLAIRCARKSADRARGMLEELHLRKHEESATDLLCRLYGPVLWRDLKVANPQVRENAARLLLYVFPLIPNDLGLAEKETELARQIRLLRGTLEDPTESVRRAGVESTCVVLKNYWDIIPPADIADMLTILMDKCSHDKKAPAVRAAVLEGFGCILDNALSHPTMAAVLPQTAELLNDRSPVVCAAFVGLLNIVSQCRGVSVTNVVGNEALLTRLAHAHADGVAERLQRGMQSCNKAGLGPESPEVVSRLLARLMAPSLFQQDIVQQVTRCRYLMQHWPLALLALLTHVRDVTPVHERVKLGAALFQCGLREAAGAARGGASWADGGAPPKMFATTLRAVGVLLEGAQARETADGSRIPKELEKFVYEHIKEKSFLHLLQGAQDDSDCGEAARLREDLLFALSPLDPARLPKTARFVTSELELACRGGGELGEAAPSRLLALMRAAARWGLLVSSVQPAWERLLAAAKRLKQRKQVEQDAGGAAAAVEALLRDPELRAAAMPAMAAPLAEATEQLSRALGAAWAAGVAGLRAGAAGGRDPQLLGPAAETWPRFLGLVVRASLHVDLRSSAPDDAGEPGSTEALQDAAAGPPAAPVGAVVLRLARELTSEQSAAALEAVEAAADACGGPGQPPKKKARGAALPADVDCALQVHQRLLEALSATQCLAVLRPAARAAGEAEAASAAATRAPLEDHLWRWARAADALRPAEEGPRLPAAWVFLGRQLQQMASAELPPSEIILAARRLLGRVTDEVPSDDDELKRALQVLFGGLESEPEMVRFAAELLGESLDGVDTDGKAADPAASAHPRVKNVVTSILPSFGNLRRHLIPGAAEADRAEEERRRVFATATPLRGARLRGGAEAEAGDPAAASPEPHGGAGGQSSPGRSRSPAGYRGGRSSGRSQDKASLFGECFGAEQRPSTAADTASRAAPSPEGDAPPRTLTPRVGVANAGLILQESETIFRNRTLGAADNIINKHMEQFRGHMAKYMETTFQDTMQSVREELGTMVATQLQPHSERLDRQQAQLRVVQAKNEELSQEQEALKASVKQLQDTLAIAEQQVAAPIDVAKLMEWNRTIDLSVFTLSSDVAAAPNDIFNALAEWMQAANVSRDQLRLVGDTPQKKFILQCVGGAAGVARANALQTSLKLPNNQGWRQFEVLAVSGARVSLYVNPDKNAKDIRKEVQTKKLLGLVRTAAASSTVASTRSTECWARRPKGLVYVGQTAIVSVQVQGPDEATKLAWDTQAAERPGIDWQAVGTEFKNLRKASSLHVGTVCWNAHGLLLRRDPARRRRKIALVADLLRKRNVVITQEVHGFEITLTNYLNQFNVNCKMHFSGTDRPSAGGVAILIPWYDARTVAAAGAAGLPRLRHRTLEDGRAIVTSIENPVTKGEFRIMNIHNYDISEAGRAKIKRVWKECIAWSKRDPMKHTFIVGGDFNMTDVPTESILYPQPKQARRSEAGRANRSEPFWRELFNDAAMLEVCSPIPTHYTADNNTLRTIDRFFVSIEPAFAIETEVDVEVIQDAFTLNAKQLSDHAIIKLRMATRRSPAPAHQRIPFFIFKSDEYRAALERCIDGCNYEMMDPYRQWEVIKELMTVAAETARNELLAKEVTGEGDIPKRATLLAFGAAARAVRRQGARLAKKLINRAIVGERELYIDGHEAKLSATVMVQRALLWNNTKRMLILAGVRQGQKPSMGREENGHEVAAQGARALEEVEVVRDASAMVEALKRTQLLDLIDFQLVRGVVPPAASRGRAREEGEGAGLRVSSGPAPAAGGAAPGVSRRAVGLRLAAPSGLPHEHAV</sequence>
<feature type="compositionally biased region" description="Low complexity" evidence="2">
    <location>
        <begin position="2056"/>
        <end position="2073"/>
    </location>
</feature>